<accession>A0ABP8J177</accession>
<sequence>MSTCSEPDPSTNGLLAVYGFRRGEILALGWDAVDFDANTIGICASRLAVSGGSETGATKTKTSTRTLPTPADLARASKAERKRHREMQLQLGTLWPNSGLVVVDALGNPPHPDTLTHAWRDALVDADLPTSDCTTHGIPARR</sequence>
<proteinExistence type="predicted"/>
<evidence type="ECO:0000313" key="4">
    <source>
        <dbReference type="Proteomes" id="UP001500635"/>
    </source>
</evidence>
<comment type="caution">
    <text evidence="3">The sequence shown here is derived from an EMBL/GenBank/DDBJ whole genome shotgun (WGS) entry which is preliminary data.</text>
</comment>
<dbReference type="Proteomes" id="UP001500635">
    <property type="component" value="Unassembled WGS sequence"/>
</dbReference>
<dbReference type="InterPro" id="IPR002104">
    <property type="entry name" value="Integrase_catalytic"/>
</dbReference>
<keyword evidence="4" id="KW-1185">Reference proteome</keyword>
<evidence type="ECO:0000313" key="3">
    <source>
        <dbReference type="EMBL" id="GAA4383099.1"/>
    </source>
</evidence>
<gene>
    <name evidence="3" type="ORF">GCM10023147_01800</name>
</gene>
<dbReference type="InterPro" id="IPR011010">
    <property type="entry name" value="DNA_brk_join_enz"/>
</dbReference>
<name>A0ABP8J177_9ACTN</name>
<dbReference type="EMBL" id="BAABFR010000002">
    <property type="protein sequence ID" value="GAA4383099.1"/>
    <property type="molecule type" value="Genomic_DNA"/>
</dbReference>
<dbReference type="PROSITE" id="PS51898">
    <property type="entry name" value="TYR_RECOMBINASE"/>
    <property type="match status" value="1"/>
</dbReference>
<protein>
    <recommendedName>
        <fullName evidence="2">Tyr recombinase domain-containing protein</fullName>
    </recommendedName>
</protein>
<evidence type="ECO:0000259" key="2">
    <source>
        <dbReference type="PROSITE" id="PS51898"/>
    </source>
</evidence>
<dbReference type="SUPFAM" id="SSF56349">
    <property type="entry name" value="DNA breaking-rejoining enzymes"/>
    <property type="match status" value="1"/>
</dbReference>
<organism evidence="3 4">
    <name type="scientific">Tsukamurella soli</name>
    <dbReference type="NCBI Taxonomy" id="644556"/>
    <lineage>
        <taxon>Bacteria</taxon>
        <taxon>Bacillati</taxon>
        <taxon>Actinomycetota</taxon>
        <taxon>Actinomycetes</taxon>
        <taxon>Mycobacteriales</taxon>
        <taxon>Tsukamurellaceae</taxon>
        <taxon>Tsukamurella</taxon>
    </lineage>
</organism>
<dbReference type="InterPro" id="IPR013762">
    <property type="entry name" value="Integrase-like_cat_sf"/>
</dbReference>
<keyword evidence="1" id="KW-0233">DNA recombination</keyword>
<dbReference type="Gene3D" id="1.10.443.10">
    <property type="entry name" value="Intergrase catalytic core"/>
    <property type="match status" value="1"/>
</dbReference>
<reference evidence="4" key="1">
    <citation type="journal article" date="2019" name="Int. J. Syst. Evol. Microbiol.">
        <title>The Global Catalogue of Microorganisms (GCM) 10K type strain sequencing project: providing services to taxonomists for standard genome sequencing and annotation.</title>
        <authorList>
            <consortium name="The Broad Institute Genomics Platform"/>
            <consortium name="The Broad Institute Genome Sequencing Center for Infectious Disease"/>
            <person name="Wu L."/>
            <person name="Ma J."/>
        </authorList>
    </citation>
    <scope>NUCLEOTIDE SEQUENCE [LARGE SCALE GENOMIC DNA]</scope>
    <source>
        <strain evidence="4">JCM 17688</strain>
    </source>
</reference>
<evidence type="ECO:0000256" key="1">
    <source>
        <dbReference type="ARBA" id="ARBA00023172"/>
    </source>
</evidence>
<feature type="domain" description="Tyr recombinase" evidence="2">
    <location>
        <begin position="1"/>
        <end position="142"/>
    </location>
</feature>